<dbReference type="EMBL" id="LAZR01001443">
    <property type="protein sequence ID" value="KKN44568.1"/>
    <property type="molecule type" value="Genomic_DNA"/>
</dbReference>
<dbReference type="AlphaFoldDB" id="A0A0F9TT66"/>
<proteinExistence type="predicted"/>
<sequence length="147" mass="16128">MSKVTQSTPTPTPTPTPTRGVVIVLDKERRLRYSLGTIRKMREEFGDNVLESGLPHDAIGKLLWFGLVHDDENLTPGDVEELVDLEHLDEIMKAVTKATGGRSRIELIEAGTKLSPARPPQQPVAKTTEATGEETKDEEVTVSTPQS</sequence>
<name>A0A0F9TT66_9ZZZZ</name>
<comment type="caution">
    <text evidence="2">The sequence shown here is derived from an EMBL/GenBank/DDBJ whole genome shotgun (WGS) entry which is preliminary data.</text>
</comment>
<evidence type="ECO:0000313" key="2">
    <source>
        <dbReference type="EMBL" id="KKN44568.1"/>
    </source>
</evidence>
<protein>
    <submittedName>
        <fullName evidence="2">Uncharacterized protein</fullName>
    </submittedName>
</protein>
<organism evidence="2">
    <name type="scientific">marine sediment metagenome</name>
    <dbReference type="NCBI Taxonomy" id="412755"/>
    <lineage>
        <taxon>unclassified sequences</taxon>
        <taxon>metagenomes</taxon>
        <taxon>ecological metagenomes</taxon>
    </lineage>
</organism>
<accession>A0A0F9TT66</accession>
<reference evidence="2" key="1">
    <citation type="journal article" date="2015" name="Nature">
        <title>Complex archaea that bridge the gap between prokaryotes and eukaryotes.</title>
        <authorList>
            <person name="Spang A."/>
            <person name="Saw J.H."/>
            <person name="Jorgensen S.L."/>
            <person name="Zaremba-Niedzwiedzka K."/>
            <person name="Martijn J."/>
            <person name="Lind A.E."/>
            <person name="van Eijk R."/>
            <person name="Schleper C."/>
            <person name="Guy L."/>
            <person name="Ettema T.J."/>
        </authorList>
    </citation>
    <scope>NUCLEOTIDE SEQUENCE</scope>
</reference>
<feature type="region of interest" description="Disordered" evidence="1">
    <location>
        <begin position="111"/>
        <end position="147"/>
    </location>
</feature>
<gene>
    <name evidence="2" type="ORF">LCGC14_0691720</name>
</gene>
<evidence type="ECO:0000256" key="1">
    <source>
        <dbReference type="SAM" id="MobiDB-lite"/>
    </source>
</evidence>